<keyword evidence="3" id="KW-1185">Reference proteome</keyword>
<feature type="compositionally biased region" description="Basic and acidic residues" evidence="1">
    <location>
        <begin position="253"/>
        <end position="262"/>
    </location>
</feature>
<feature type="compositionally biased region" description="Acidic residues" evidence="1">
    <location>
        <begin position="778"/>
        <end position="790"/>
    </location>
</feature>
<protein>
    <submittedName>
        <fullName evidence="2">Uncharacterized protein</fullName>
    </submittedName>
</protein>
<accession>A0ABY7EYZ2</accession>
<reference evidence="2" key="1">
    <citation type="submission" date="2022-11" db="EMBL/GenBank/DDBJ databases">
        <title>Centuries of genome instability and evolution in soft-shell clam transmissible cancer (bioRxiv).</title>
        <authorList>
            <person name="Hart S.F.M."/>
            <person name="Yonemitsu M.A."/>
            <person name="Giersch R.M."/>
            <person name="Beal B.F."/>
            <person name="Arriagada G."/>
            <person name="Davis B.W."/>
            <person name="Ostrander E.A."/>
            <person name="Goff S.P."/>
            <person name="Metzger M.J."/>
        </authorList>
    </citation>
    <scope>NUCLEOTIDE SEQUENCE</scope>
    <source>
        <strain evidence="2">MELC-2E11</strain>
        <tissue evidence="2">Siphon/mantle</tissue>
    </source>
</reference>
<feature type="compositionally biased region" description="Basic and acidic residues" evidence="1">
    <location>
        <begin position="64"/>
        <end position="76"/>
    </location>
</feature>
<feature type="region of interest" description="Disordered" evidence="1">
    <location>
        <begin position="770"/>
        <end position="790"/>
    </location>
</feature>
<feature type="region of interest" description="Disordered" evidence="1">
    <location>
        <begin position="1"/>
        <end position="147"/>
    </location>
</feature>
<dbReference type="Proteomes" id="UP001164746">
    <property type="component" value="Chromosome 9"/>
</dbReference>
<sequence>MQSAKAKKSSFKCPSFTAPIKSGDNSTAEQDGKKKQQTASSRDKADKDLESSNARNTSTVLLESKTEAGLDHKPSAKGDGSQSDEVDADKEETQEEELKNEDEEAQVVPHQSGPDEHGDKEQNNVQTKKSVQTEPEQKVMPVRSLTDEEYTAIFDAVLESGETFNIDVGKKPKQPEEAKADELDDKPLTENKDEESSTTDKPEKNKDVKEKKKKNKQRENETTPPGSEADPAEAFVGLAASPSKKKKKIKKRDKLEPKKLPFQEKQAAPASMVDQIKQMKKEKALKKKHKHTEEHTVPIKKAKLDSKAHTKPTKTSTITPVKKVNKRKKMIERELEHNGTWTHFHVVFFDERVSRGWVKAQHIMLLAGDEKEDKVIMTPKRYAKDVAAAKKNALHALKCDLKERIELFGFAARFKGIWEHKPVKVKEPGRSKKKAMSTTSKDQFNELLDETTMDEVLDNADSILDNVEDMLDSIDSDFIDSDEEASFVPHELVVVETKRKHKGRVVKDTKRVKIVSPPSTQEHEEEENQKTDNSDIEINNKLDAVTSKTDKFPTTRVNFDKEIFTMEMSEASDIDEIVLAVEETENQTGNKITKETNIKITKKEKKEVNKFKTDAKAKENQKNADTKESLEKNDSDIDVKAKEKHEEIKAVALQEQNVELTEKECNSVPEAEKQDEKPNQVKSFDDSCVNVEADSDDEMDLFDNIDNKVEKQEEPIENSETEARHEVNQSLEGSDIELSLEEHSLYDDVIAGDAKVRGRENIYAPREVSNEVPAVGMDGEDSDPFDLMEE</sequence>
<feature type="compositionally biased region" description="Acidic residues" evidence="1">
    <location>
        <begin position="82"/>
        <end position="105"/>
    </location>
</feature>
<feature type="region of interest" description="Disordered" evidence="1">
    <location>
        <begin position="514"/>
        <end position="537"/>
    </location>
</feature>
<feature type="compositionally biased region" description="Polar residues" evidence="1">
    <location>
        <begin position="123"/>
        <end position="134"/>
    </location>
</feature>
<gene>
    <name evidence="2" type="ORF">MAR_004710</name>
</gene>
<feature type="compositionally biased region" description="Basic residues" evidence="1">
    <location>
        <begin position="243"/>
        <end position="252"/>
    </location>
</feature>
<dbReference type="Gene3D" id="2.30.30.140">
    <property type="match status" value="1"/>
</dbReference>
<feature type="region of interest" description="Disordered" evidence="1">
    <location>
        <begin position="663"/>
        <end position="685"/>
    </location>
</feature>
<evidence type="ECO:0000313" key="3">
    <source>
        <dbReference type="Proteomes" id="UP001164746"/>
    </source>
</evidence>
<feature type="compositionally biased region" description="Basic and acidic residues" evidence="1">
    <location>
        <begin position="168"/>
        <end position="210"/>
    </location>
</feature>
<organism evidence="2 3">
    <name type="scientific">Mya arenaria</name>
    <name type="common">Soft-shell clam</name>
    <dbReference type="NCBI Taxonomy" id="6604"/>
    <lineage>
        <taxon>Eukaryota</taxon>
        <taxon>Metazoa</taxon>
        <taxon>Spiralia</taxon>
        <taxon>Lophotrochozoa</taxon>
        <taxon>Mollusca</taxon>
        <taxon>Bivalvia</taxon>
        <taxon>Autobranchia</taxon>
        <taxon>Heteroconchia</taxon>
        <taxon>Euheterodonta</taxon>
        <taxon>Imparidentia</taxon>
        <taxon>Neoheterodontei</taxon>
        <taxon>Myida</taxon>
        <taxon>Myoidea</taxon>
        <taxon>Myidae</taxon>
        <taxon>Mya</taxon>
    </lineage>
</organism>
<proteinExistence type="predicted"/>
<dbReference type="EMBL" id="CP111020">
    <property type="protein sequence ID" value="WAR14605.1"/>
    <property type="molecule type" value="Genomic_DNA"/>
</dbReference>
<feature type="compositionally biased region" description="Polar residues" evidence="1">
    <location>
        <begin position="51"/>
        <end position="61"/>
    </location>
</feature>
<feature type="region of interest" description="Disordered" evidence="1">
    <location>
        <begin position="611"/>
        <end position="638"/>
    </location>
</feature>
<feature type="compositionally biased region" description="Basic and acidic residues" evidence="1">
    <location>
        <begin position="41"/>
        <end position="50"/>
    </location>
</feature>
<feature type="compositionally biased region" description="Basic residues" evidence="1">
    <location>
        <begin position="1"/>
        <end position="10"/>
    </location>
</feature>
<evidence type="ECO:0000256" key="1">
    <source>
        <dbReference type="SAM" id="MobiDB-lite"/>
    </source>
</evidence>
<evidence type="ECO:0000313" key="2">
    <source>
        <dbReference type="EMBL" id="WAR14605.1"/>
    </source>
</evidence>
<name>A0ABY7EYZ2_MYAAR</name>
<feature type="compositionally biased region" description="Basic and acidic residues" evidence="1">
    <location>
        <begin position="113"/>
        <end position="122"/>
    </location>
</feature>
<feature type="region of interest" description="Disordered" evidence="1">
    <location>
        <begin position="162"/>
        <end position="273"/>
    </location>
</feature>
<feature type="region of interest" description="Disordered" evidence="1">
    <location>
        <begin position="711"/>
        <end position="733"/>
    </location>
</feature>